<dbReference type="PANTHER" id="PTHR43849">
    <property type="entry name" value="BLL3936 PROTEIN"/>
    <property type="match status" value="1"/>
</dbReference>
<evidence type="ECO:0000256" key="2">
    <source>
        <dbReference type="SAM" id="Phobius"/>
    </source>
</evidence>
<dbReference type="Pfam" id="PF06808">
    <property type="entry name" value="DctM"/>
    <property type="match status" value="1"/>
</dbReference>
<feature type="transmembrane region" description="Helical" evidence="2">
    <location>
        <begin position="15"/>
        <end position="38"/>
    </location>
</feature>
<keyword evidence="1" id="KW-1003">Cell membrane</keyword>
<dbReference type="NCBIfam" id="TIGR02123">
    <property type="entry name" value="TRAP_fused"/>
    <property type="match status" value="1"/>
</dbReference>
<feature type="transmembrane region" description="Helical" evidence="2">
    <location>
        <begin position="184"/>
        <end position="201"/>
    </location>
</feature>
<dbReference type="Pfam" id="PF11874">
    <property type="entry name" value="DUF3394"/>
    <property type="match status" value="1"/>
</dbReference>
<keyword evidence="1" id="KW-0997">Cell inner membrane</keyword>
<feature type="transmembrane region" description="Helical" evidence="2">
    <location>
        <begin position="359"/>
        <end position="378"/>
    </location>
</feature>
<feature type="transmembrane region" description="Helical" evidence="2">
    <location>
        <begin position="431"/>
        <end position="450"/>
    </location>
</feature>
<keyword evidence="2" id="KW-1133">Transmembrane helix</keyword>
<evidence type="ECO:0000256" key="1">
    <source>
        <dbReference type="RuleBase" id="RU369079"/>
    </source>
</evidence>
<gene>
    <name evidence="4" type="ORF">ABC977_08800</name>
</gene>
<feature type="transmembrane region" description="Helical" evidence="2">
    <location>
        <begin position="336"/>
        <end position="353"/>
    </location>
</feature>
<evidence type="ECO:0000313" key="5">
    <source>
        <dbReference type="Proteomes" id="UP001564408"/>
    </source>
</evidence>
<proteinExistence type="predicted"/>
<reference evidence="4 5" key="1">
    <citation type="submission" date="2024-05" db="EMBL/GenBank/DDBJ databases">
        <title>Genome Sequence and Characterization of the New Strain Purple Sulfur Bacterium of Genus Thioalkalicoccus.</title>
        <authorList>
            <person name="Bryantseva I.A."/>
            <person name="Kyndt J.A."/>
            <person name="Imhoff J.F."/>
        </authorList>
    </citation>
    <scope>NUCLEOTIDE SEQUENCE [LARGE SCALE GENOMIC DNA]</scope>
    <source>
        <strain evidence="4 5">Um2</strain>
    </source>
</reference>
<evidence type="ECO:0000313" key="4">
    <source>
        <dbReference type="EMBL" id="MEY6432501.1"/>
    </source>
</evidence>
<feature type="transmembrane region" description="Helical" evidence="2">
    <location>
        <begin position="76"/>
        <end position="93"/>
    </location>
</feature>
<feature type="domain" description="TRAP C4-dicarboxylate transport system permease DctM subunit" evidence="3">
    <location>
        <begin position="172"/>
        <end position="703"/>
    </location>
</feature>
<sequence>METGARRPGPATRRLVYLVAVSWSLFQLWIVSPLPFWLGVGVIPETQGRSIHLAFAVFLAFLLFPGRLPTDTKQRLAAAFYLVLGLGLWAFAWSQHAADRPWVPAYVAIGAVALVLAWSAARLVPLARIPMLDWVLALLAAWCAGYLFLFHQDLATRPGRPLLADLIAAGVGLLLLLEATRRVLGPALMVIAGLFLVYAFAGPWMPDLLAHRGASFARAMAQQWLSNEGVFGIALGVSTSFVFLFVLFGALLERAGAGGYFIRVAFALLGHLRGGPAKAAVAASAMTGLVSGSSIANVVTTGTFTVPLMKRTGFTPAKAGAVEVASSVNGQLMPPVMGAAAFLMVEYVGIPYVEVIKHAFLPALIAYIALFYIVHLEAAKAGLAGLPRASDSGPLRRLIAGGLAVSGFLVLAGVVYFGLGWIKSVAPEHSIWVIATLVLGAYLALLWWASRVPPPPPETDDLAILPAPGPTLQGGLHFLLPVIVLIWCLVVERLSPGLSAFWAILFLVAILLTQRPLIAWFRGEGRYLGAVTHGARDLVDGLAQGARNMIGIGVATAAAGIIVGTVAMTGIALVMTDLVEWLSGGLILPMLILTALICLVLGLGLPTTANYIIVATLMAPVIVALGAENGLLIPLIAAHLFVFYFGIMADVTPPVGLASFAAAAVARANPIQTGIQALWYSLRTITLPFVFIFNPQLLLIGVHSGWQLALTFAGALIGMLAFAAATQHYLLTRNRVWETAALLLIALTLFVPGLWMDRFQPAFSALPASEIRAAATAVPASGHLRLEVRGWDLAGDEVVKRIMLPLGESGDGHDRLTAAGLGLVEIGDRVSVGFVRFGSPADRLGLEGGWQIEAVLMPAARPAPEWFYVPALALLALVVWRQRRRLAAASP</sequence>
<feature type="transmembrane region" description="Helical" evidence="2">
    <location>
        <begin position="611"/>
        <end position="636"/>
    </location>
</feature>
<feature type="transmembrane region" description="Helical" evidence="2">
    <location>
        <begin position="462"/>
        <end position="487"/>
    </location>
</feature>
<feature type="transmembrane region" description="Helical" evidence="2">
    <location>
        <begin position="736"/>
        <end position="755"/>
    </location>
</feature>
<dbReference type="PANTHER" id="PTHR43849:SF2">
    <property type="entry name" value="BLL3936 PROTEIN"/>
    <property type="match status" value="1"/>
</dbReference>
<keyword evidence="1" id="KW-0813">Transport</keyword>
<feature type="transmembrane region" description="Helical" evidence="2">
    <location>
        <begin position="230"/>
        <end position="252"/>
    </location>
</feature>
<feature type="transmembrane region" description="Helical" evidence="2">
    <location>
        <begin position="398"/>
        <end position="419"/>
    </location>
</feature>
<feature type="transmembrane region" description="Helical" evidence="2">
    <location>
        <begin position="131"/>
        <end position="149"/>
    </location>
</feature>
<keyword evidence="2" id="KW-0472">Membrane</keyword>
<dbReference type="EMBL" id="JBDKXB010000009">
    <property type="protein sequence ID" value="MEY6432501.1"/>
    <property type="molecule type" value="Genomic_DNA"/>
</dbReference>
<feature type="transmembrane region" description="Helical" evidence="2">
    <location>
        <begin position="161"/>
        <end position="177"/>
    </location>
</feature>
<comment type="caution">
    <text evidence="4">The sequence shown here is derived from an EMBL/GenBank/DDBJ whole genome shotgun (WGS) entry which is preliminary data.</text>
</comment>
<feature type="transmembrane region" description="Helical" evidence="2">
    <location>
        <begin position="706"/>
        <end position="724"/>
    </location>
</feature>
<keyword evidence="5" id="KW-1185">Reference proteome</keyword>
<dbReference type="InterPro" id="IPR010656">
    <property type="entry name" value="DctM"/>
</dbReference>
<feature type="transmembrane region" description="Helical" evidence="2">
    <location>
        <begin position="499"/>
        <end position="518"/>
    </location>
</feature>
<dbReference type="InterPro" id="IPR021814">
    <property type="entry name" value="DUF3394"/>
</dbReference>
<feature type="transmembrane region" description="Helical" evidence="2">
    <location>
        <begin position="50"/>
        <end position="69"/>
    </location>
</feature>
<feature type="transmembrane region" description="Helical" evidence="2">
    <location>
        <begin position="581"/>
        <end position="604"/>
    </location>
</feature>
<dbReference type="InterPro" id="IPR011853">
    <property type="entry name" value="TRAP_DctM-Dct_fused"/>
</dbReference>
<accession>A0ABV4BDA5</accession>
<feature type="transmembrane region" description="Helical" evidence="2">
    <location>
        <begin position="677"/>
        <end position="700"/>
    </location>
</feature>
<evidence type="ECO:0000259" key="3">
    <source>
        <dbReference type="Pfam" id="PF06808"/>
    </source>
</evidence>
<protein>
    <submittedName>
        <fullName evidence="4">TRAP transporter permease</fullName>
    </submittedName>
</protein>
<feature type="transmembrane region" description="Helical" evidence="2">
    <location>
        <begin position="552"/>
        <end position="575"/>
    </location>
</feature>
<feature type="transmembrane region" description="Helical" evidence="2">
    <location>
        <begin position="105"/>
        <end position="124"/>
    </location>
</feature>
<comment type="subcellular location">
    <subcellularLocation>
        <location evidence="1">Cell inner membrane</location>
        <topology evidence="1">Multi-pass membrane protein</topology>
    </subcellularLocation>
</comment>
<feature type="transmembrane region" description="Helical" evidence="2">
    <location>
        <begin position="642"/>
        <end position="665"/>
    </location>
</feature>
<dbReference type="Proteomes" id="UP001564408">
    <property type="component" value="Unassembled WGS sequence"/>
</dbReference>
<comment type="function">
    <text evidence="1">Part of the tripartite ATP-independent periplasmic (TRAP) transport system.</text>
</comment>
<dbReference type="RefSeq" id="WP_369666963.1">
    <property type="nucleotide sequence ID" value="NZ_JBDKXB010000009.1"/>
</dbReference>
<name>A0ABV4BDA5_9GAMM</name>
<keyword evidence="2" id="KW-0812">Transmembrane</keyword>
<organism evidence="4 5">
    <name type="scientific">Thioalkalicoccus limnaeus</name>
    <dbReference type="NCBI Taxonomy" id="120681"/>
    <lineage>
        <taxon>Bacteria</taxon>
        <taxon>Pseudomonadati</taxon>
        <taxon>Pseudomonadota</taxon>
        <taxon>Gammaproteobacteria</taxon>
        <taxon>Chromatiales</taxon>
        <taxon>Chromatiaceae</taxon>
        <taxon>Thioalkalicoccus</taxon>
    </lineage>
</organism>